<accession>A0ABR2UK94</accession>
<feature type="compositionally biased region" description="Basic and acidic residues" evidence="1">
    <location>
        <begin position="15"/>
        <end position="37"/>
    </location>
</feature>
<proteinExistence type="predicted"/>
<feature type="compositionally biased region" description="Polar residues" evidence="1">
    <location>
        <begin position="38"/>
        <end position="47"/>
    </location>
</feature>
<feature type="compositionally biased region" description="Gly residues" evidence="1">
    <location>
        <begin position="128"/>
        <end position="142"/>
    </location>
</feature>
<keyword evidence="3" id="KW-1185">Reference proteome</keyword>
<evidence type="ECO:0000256" key="1">
    <source>
        <dbReference type="SAM" id="MobiDB-lite"/>
    </source>
</evidence>
<evidence type="ECO:0008006" key="4">
    <source>
        <dbReference type="Google" id="ProtNLM"/>
    </source>
</evidence>
<dbReference type="Proteomes" id="UP001408356">
    <property type="component" value="Unassembled WGS sequence"/>
</dbReference>
<evidence type="ECO:0000313" key="2">
    <source>
        <dbReference type="EMBL" id="KAK9414876.1"/>
    </source>
</evidence>
<name>A0ABR2UK94_9PEZI</name>
<dbReference type="EMBL" id="JARVKF010000421">
    <property type="protein sequence ID" value="KAK9414876.1"/>
    <property type="molecule type" value="Genomic_DNA"/>
</dbReference>
<gene>
    <name evidence="2" type="ORF">SUNI508_10819</name>
</gene>
<reference evidence="2 3" key="1">
    <citation type="journal article" date="2024" name="J. Plant Pathol.">
        <title>Sequence and assembly of the genome of Seiridium unicorne, isolate CBS 538.82, causal agent of cypress canker disease.</title>
        <authorList>
            <person name="Scali E."/>
            <person name="Rocca G.D."/>
            <person name="Danti R."/>
            <person name="Garbelotto M."/>
            <person name="Barberini S."/>
            <person name="Baroncelli R."/>
            <person name="Emiliani G."/>
        </authorList>
    </citation>
    <scope>NUCLEOTIDE SEQUENCE [LARGE SCALE GENOMIC DNA]</scope>
    <source>
        <strain evidence="2 3">BM-138-508</strain>
    </source>
</reference>
<comment type="caution">
    <text evidence="2">The sequence shown here is derived from an EMBL/GenBank/DDBJ whole genome shotgun (WGS) entry which is preliminary data.</text>
</comment>
<protein>
    <recommendedName>
        <fullName evidence="4">Dehydrin</fullName>
    </recommendedName>
</protein>
<evidence type="ECO:0000313" key="3">
    <source>
        <dbReference type="Proteomes" id="UP001408356"/>
    </source>
</evidence>
<sequence length="142" mass="14455">MSTGGGSGYAPGDYNKNDKSMIDKLKDVVKPSKDKHSSSGPTATHPSTGEGEAYRSRPQEGIQQTQHQDTMPGGTGMRHQGQDTSGGITDALKPGTGASGHSSTGQAAREMTDSMGSSMPRTSKKFQGGLGSDPGSAAQGGI</sequence>
<organism evidence="2 3">
    <name type="scientific">Seiridium unicorne</name>
    <dbReference type="NCBI Taxonomy" id="138068"/>
    <lineage>
        <taxon>Eukaryota</taxon>
        <taxon>Fungi</taxon>
        <taxon>Dikarya</taxon>
        <taxon>Ascomycota</taxon>
        <taxon>Pezizomycotina</taxon>
        <taxon>Sordariomycetes</taxon>
        <taxon>Xylariomycetidae</taxon>
        <taxon>Amphisphaeriales</taxon>
        <taxon>Sporocadaceae</taxon>
        <taxon>Seiridium</taxon>
    </lineage>
</organism>
<feature type="region of interest" description="Disordered" evidence="1">
    <location>
        <begin position="1"/>
        <end position="142"/>
    </location>
</feature>